<comment type="similarity">
    <text evidence="3 8">Belongs to the rubredoxin family.</text>
</comment>
<reference evidence="11 12" key="1">
    <citation type="submission" date="2020-07" db="EMBL/GenBank/DDBJ databases">
        <title>Novel species isolated from subtropical streams in China.</title>
        <authorList>
            <person name="Lu H."/>
        </authorList>
    </citation>
    <scope>NUCLEOTIDE SEQUENCE [LARGE SCALE GENOMIC DNA]</scope>
    <source>
        <strain evidence="11 12">LX47W</strain>
    </source>
</reference>
<dbReference type="GO" id="GO:0005506">
    <property type="term" value="F:iron ion binding"/>
    <property type="evidence" value="ECO:0007669"/>
    <property type="project" value="InterPro"/>
</dbReference>
<dbReference type="PROSITE" id="PS00202">
    <property type="entry name" value="RUBREDOXIN"/>
    <property type="match status" value="1"/>
</dbReference>
<name>A0A7W2F7Q6_9BURK</name>
<dbReference type="GO" id="GO:0009055">
    <property type="term" value="F:electron transfer activity"/>
    <property type="evidence" value="ECO:0007669"/>
    <property type="project" value="InterPro"/>
</dbReference>
<evidence type="ECO:0000256" key="3">
    <source>
        <dbReference type="ARBA" id="ARBA00005337"/>
    </source>
</evidence>
<feature type="binding site" evidence="9">
    <location>
        <position position="39"/>
    </location>
    <ligand>
        <name>Fe cation</name>
        <dbReference type="ChEBI" id="CHEBI:24875"/>
    </ligand>
</feature>
<evidence type="ECO:0000313" key="12">
    <source>
        <dbReference type="Proteomes" id="UP000573499"/>
    </source>
</evidence>
<dbReference type="InterPro" id="IPR018527">
    <property type="entry name" value="Rubredoxin_Fe_BS"/>
</dbReference>
<feature type="binding site" evidence="9">
    <location>
        <position position="6"/>
    </location>
    <ligand>
        <name>Fe cation</name>
        <dbReference type="ChEBI" id="CHEBI:24875"/>
    </ligand>
</feature>
<accession>A0A7W2F7Q6</accession>
<keyword evidence="4 8" id="KW-0813">Transport</keyword>
<feature type="binding site" evidence="9">
    <location>
        <position position="9"/>
    </location>
    <ligand>
        <name>Fe cation</name>
        <dbReference type="ChEBI" id="CHEBI:24875"/>
    </ligand>
</feature>
<evidence type="ECO:0000256" key="4">
    <source>
        <dbReference type="ARBA" id="ARBA00022448"/>
    </source>
</evidence>
<comment type="function">
    <text evidence="1">Involved in the hydrocarbon hydroxylating system, which transfers electrons from NADH to rubredoxin reductase and then through rubredoxin to alkane 1 monooxygenase.</text>
</comment>
<proteinExistence type="inferred from homology"/>
<keyword evidence="5 8" id="KW-0479">Metal-binding</keyword>
<dbReference type="RefSeq" id="WP_182152486.1">
    <property type="nucleotide sequence ID" value="NZ_JACEZU010000002.1"/>
</dbReference>
<organism evidence="11 12">
    <name type="scientific">Rugamonas apoptosis</name>
    <dbReference type="NCBI Taxonomy" id="2758570"/>
    <lineage>
        <taxon>Bacteria</taxon>
        <taxon>Pseudomonadati</taxon>
        <taxon>Pseudomonadota</taxon>
        <taxon>Betaproteobacteria</taxon>
        <taxon>Burkholderiales</taxon>
        <taxon>Oxalobacteraceae</taxon>
        <taxon>Telluria group</taxon>
        <taxon>Rugamonas</taxon>
    </lineage>
</organism>
<dbReference type="Proteomes" id="UP000573499">
    <property type="component" value="Unassembled WGS sequence"/>
</dbReference>
<evidence type="ECO:0000256" key="8">
    <source>
        <dbReference type="PIRNR" id="PIRNR000071"/>
    </source>
</evidence>
<dbReference type="CDD" id="cd00730">
    <property type="entry name" value="rubredoxin"/>
    <property type="match status" value="1"/>
</dbReference>
<gene>
    <name evidence="11" type="ORF">H3H39_06320</name>
</gene>
<dbReference type="InterPro" id="IPR050526">
    <property type="entry name" value="Rubredoxin_ET"/>
</dbReference>
<dbReference type="AlphaFoldDB" id="A0A7W2F7Q6"/>
<dbReference type="GO" id="GO:0043448">
    <property type="term" value="P:alkane catabolic process"/>
    <property type="evidence" value="ECO:0007669"/>
    <property type="project" value="TreeGrafter"/>
</dbReference>
<dbReference type="PROSITE" id="PS50903">
    <property type="entry name" value="RUBREDOXIN_LIKE"/>
    <property type="match status" value="1"/>
</dbReference>
<dbReference type="FunFam" id="2.20.28.10:FF:000001">
    <property type="entry name" value="Rubredoxin"/>
    <property type="match status" value="1"/>
</dbReference>
<evidence type="ECO:0000256" key="1">
    <source>
        <dbReference type="ARBA" id="ARBA00002792"/>
    </source>
</evidence>
<dbReference type="EMBL" id="JACEZU010000002">
    <property type="protein sequence ID" value="MBA5686668.1"/>
    <property type="molecule type" value="Genomic_DNA"/>
</dbReference>
<dbReference type="InterPro" id="IPR024922">
    <property type="entry name" value="Rubredoxin"/>
</dbReference>
<feature type="binding site" evidence="9">
    <location>
        <position position="42"/>
    </location>
    <ligand>
        <name>Fe cation</name>
        <dbReference type="ChEBI" id="CHEBI:24875"/>
    </ligand>
</feature>
<dbReference type="Pfam" id="PF00301">
    <property type="entry name" value="Rubredoxin"/>
    <property type="match status" value="1"/>
</dbReference>
<evidence type="ECO:0000313" key="11">
    <source>
        <dbReference type="EMBL" id="MBA5686668.1"/>
    </source>
</evidence>
<dbReference type="InterPro" id="IPR024934">
    <property type="entry name" value="Rubredoxin-like_dom"/>
</dbReference>
<evidence type="ECO:0000256" key="5">
    <source>
        <dbReference type="ARBA" id="ARBA00022723"/>
    </source>
</evidence>
<keyword evidence="6 8" id="KW-0249">Electron transport</keyword>
<evidence type="ECO:0000256" key="7">
    <source>
        <dbReference type="ARBA" id="ARBA00023004"/>
    </source>
</evidence>
<evidence type="ECO:0000256" key="6">
    <source>
        <dbReference type="ARBA" id="ARBA00022982"/>
    </source>
</evidence>
<dbReference type="PANTHER" id="PTHR47627:SF1">
    <property type="entry name" value="RUBREDOXIN-1-RELATED"/>
    <property type="match status" value="1"/>
</dbReference>
<protein>
    <recommendedName>
        <fullName evidence="8">Rubredoxin</fullName>
    </recommendedName>
</protein>
<dbReference type="Gene3D" id="2.20.28.10">
    <property type="match status" value="1"/>
</dbReference>
<dbReference type="PANTHER" id="PTHR47627">
    <property type="entry name" value="RUBREDOXIN"/>
    <property type="match status" value="1"/>
</dbReference>
<sequence length="54" mass="6042">MRTWQCNFCSHIYDEAKGDPANGILAGTRLEDLPETWICPDCGAGKADYHLLDE</sequence>
<evidence type="ECO:0000256" key="9">
    <source>
        <dbReference type="PIRSR" id="PIRSR000071-1"/>
    </source>
</evidence>
<dbReference type="PRINTS" id="PR00163">
    <property type="entry name" value="RUBREDOXIN"/>
</dbReference>
<evidence type="ECO:0000256" key="2">
    <source>
        <dbReference type="ARBA" id="ARBA00004933"/>
    </source>
</evidence>
<comment type="caution">
    <text evidence="11">The sequence shown here is derived from an EMBL/GenBank/DDBJ whole genome shotgun (WGS) entry which is preliminary data.</text>
</comment>
<dbReference type="PIRSF" id="PIRSF000071">
    <property type="entry name" value="Rubredoxin"/>
    <property type="match status" value="1"/>
</dbReference>
<keyword evidence="12" id="KW-1185">Reference proteome</keyword>
<comment type="cofactor">
    <cofactor evidence="8 9">
        <name>Fe(3+)</name>
        <dbReference type="ChEBI" id="CHEBI:29034"/>
    </cofactor>
    <text evidence="8 9">Binds 1 Fe(3+) ion per subunit.</text>
</comment>
<feature type="domain" description="Rubredoxin-like" evidence="10">
    <location>
        <begin position="1"/>
        <end position="52"/>
    </location>
</feature>
<evidence type="ECO:0000259" key="10">
    <source>
        <dbReference type="PROSITE" id="PS50903"/>
    </source>
</evidence>
<comment type="pathway">
    <text evidence="2">Hydrocarbon metabolism; alkane degradation.</text>
</comment>
<dbReference type="InterPro" id="IPR024935">
    <property type="entry name" value="Rubredoxin_dom"/>
</dbReference>
<keyword evidence="7 8" id="KW-0408">Iron</keyword>
<dbReference type="SUPFAM" id="SSF57802">
    <property type="entry name" value="Rubredoxin-like"/>
    <property type="match status" value="1"/>
</dbReference>